<feature type="compositionally biased region" description="Polar residues" evidence="1">
    <location>
        <begin position="28"/>
        <end position="44"/>
    </location>
</feature>
<evidence type="ECO:0000256" key="1">
    <source>
        <dbReference type="SAM" id="MobiDB-lite"/>
    </source>
</evidence>
<accession>A0A8X7NQ73</accession>
<evidence type="ECO:0000313" key="3">
    <source>
        <dbReference type="Proteomes" id="UP000590412"/>
    </source>
</evidence>
<comment type="caution">
    <text evidence="2">The sequence shown here is derived from an EMBL/GenBank/DDBJ whole genome shotgun (WGS) entry which is preliminary data.</text>
</comment>
<reference evidence="2" key="1">
    <citation type="submission" date="2020-03" db="EMBL/GenBank/DDBJ databases">
        <title>FDA dAtabase for Regulatory Grade micrObial Sequences (FDA-ARGOS): Supporting development and validation of Infectious Disease Dx tests.</title>
        <authorList>
            <person name="Campos J."/>
            <person name="Goldberg B."/>
            <person name="Tallon L."/>
            <person name="Sadzewicz L."/>
            <person name="Vavikolanu K."/>
            <person name="Mehta A."/>
            <person name="Aluvathingal J."/>
            <person name="Nadendla S."/>
            <person name="Nandy P."/>
            <person name="Geyer C."/>
            <person name="Yan Y."/>
            <person name="Sichtig H."/>
        </authorList>
    </citation>
    <scope>NUCLEOTIDE SEQUENCE [LARGE SCALE GENOMIC DNA]</scope>
    <source>
        <strain evidence="2">FDAARGOS_652</strain>
    </source>
</reference>
<name>A0A8X7NQ73_CANPA</name>
<protein>
    <submittedName>
        <fullName evidence="2">Uncharacterized protein</fullName>
    </submittedName>
</protein>
<evidence type="ECO:0000313" key="2">
    <source>
        <dbReference type="EMBL" id="KAF6058745.1"/>
    </source>
</evidence>
<dbReference type="EMBL" id="JABWAB010000001">
    <property type="protein sequence ID" value="KAF6058745.1"/>
    <property type="molecule type" value="Genomic_DNA"/>
</dbReference>
<proteinExistence type="predicted"/>
<dbReference type="AlphaFoldDB" id="A0A8X7NQ73"/>
<gene>
    <name evidence="2" type="ORF">FOB60_000327</name>
</gene>
<dbReference type="Proteomes" id="UP000590412">
    <property type="component" value="Unassembled WGS sequence"/>
</dbReference>
<sequence>MVFVQSNPNTPRKHSRNAGVDRRVLGATSPNKINVSSNTTTSPFHSIKLKPVPSPLKPKSIALHQPQTQLAPSPIRKGTQATPFATSPLKSTHATVKSTPVKPQSKQDTLHTCSPEDQPGALDLQQQKANLLNQYSIKQAQIKRHQQILSHKQLQLLEIESQLQELNKIQLLQSTPKNNTHLDIYKQASLETERQLTNAQLTIVDLNKTPSPLKNPTPLKHTLLKQTSFITSAIDECCTTMGKKATVMFNNSSNNSNNDDNERNIFAKPQFKSDRFESLTKQTSQFFNDLLQIKDKKMVGFNDDDEQNHHDSFDIDSLGIDVVYEQVDIDDYDSSFD</sequence>
<feature type="compositionally biased region" description="Polar residues" evidence="1">
    <location>
        <begin position="79"/>
        <end position="112"/>
    </location>
</feature>
<dbReference type="OrthoDB" id="3993307at2759"/>
<feature type="compositionally biased region" description="Polar residues" evidence="1">
    <location>
        <begin position="1"/>
        <end position="10"/>
    </location>
</feature>
<feature type="region of interest" description="Disordered" evidence="1">
    <location>
        <begin position="67"/>
        <end position="120"/>
    </location>
</feature>
<feature type="region of interest" description="Disordered" evidence="1">
    <location>
        <begin position="1"/>
        <end position="46"/>
    </location>
</feature>
<organism evidence="2 3">
    <name type="scientific">Candida parapsilosis</name>
    <name type="common">Yeast</name>
    <dbReference type="NCBI Taxonomy" id="5480"/>
    <lineage>
        <taxon>Eukaryota</taxon>
        <taxon>Fungi</taxon>
        <taxon>Dikarya</taxon>
        <taxon>Ascomycota</taxon>
        <taxon>Saccharomycotina</taxon>
        <taxon>Pichiomycetes</taxon>
        <taxon>Debaryomycetaceae</taxon>
        <taxon>Candida/Lodderomyces clade</taxon>
        <taxon>Candida</taxon>
    </lineage>
</organism>